<dbReference type="InterPro" id="IPR004117">
    <property type="entry name" value="7tm6_olfct_rcpt"/>
</dbReference>
<proteinExistence type="evidence at transcript level"/>
<feature type="transmembrane region" description="Helical" evidence="10">
    <location>
        <begin position="304"/>
        <end position="324"/>
    </location>
</feature>
<protein>
    <recommendedName>
        <fullName evidence="10">Odorant receptor</fullName>
    </recommendedName>
</protein>
<evidence type="ECO:0000256" key="6">
    <source>
        <dbReference type="ARBA" id="ARBA00022989"/>
    </source>
</evidence>
<feature type="transmembrane region" description="Helical" evidence="10">
    <location>
        <begin position="52"/>
        <end position="77"/>
    </location>
</feature>
<dbReference type="SMR" id="A0A1B3P5P7"/>
<evidence type="ECO:0000256" key="9">
    <source>
        <dbReference type="ARBA" id="ARBA00023224"/>
    </source>
</evidence>
<feature type="transmembrane region" description="Helical" evidence="10">
    <location>
        <begin position="89"/>
        <end position="107"/>
    </location>
</feature>
<dbReference type="PANTHER" id="PTHR21137:SF35">
    <property type="entry name" value="ODORANT RECEPTOR 19A-RELATED"/>
    <property type="match status" value="1"/>
</dbReference>
<feature type="transmembrane region" description="Helical" evidence="10">
    <location>
        <begin position="331"/>
        <end position="348"/>
    </location>
</feature>
<comment type="similarity">
    <text evidence="10">Belongs to the insect chemoreceptor superfamily. Heteromeric odorant receptor channel (TC 1.A.69) family.</text>
</comment>
<keyword evidence="2" id="KW-1003">Cell membrane</keyword>
<dbReference type="GO" id="GO:0004984">
    <property type="term" value="F:olfactory receptor activity"/>
    <property type="evidence" value="ECO:0007669"/>
    <property type="project" value="InterPro"/>
</dbReference>
<evidence type="ECO:0000313" key="11">
    <source>
        <dbReference type="EMBL" id="AOG12933.1"/>
    </source>
</evidence>
<keyword evidence="6 10" id="KW-1133">Transmembrane helix</keyword>
<evidence type="ECO:0000256" key="10">
    <source>
        <dbReference type="RuleBase" id="RU351113"/>
    </source>
</evidence>
<dbReference type="GO" id="GO:0007165">
    <property type="term" value="P:signal transduction"/>
    <property type="evidence" value="ECO:0007669"/>
    <property type="project" value="UniProtKB-KW"/>
</dbReference>
<reference evidence="11" key="1">
    <citation type="journal article" date="2016" name="BMC Genomics">
        <title>Antennal transcriptome analysis and expression profiles of odorant binding proteins in Eogystia hippophaecolus (Lepidoptera: Cossidae).</title>
        <authorList>
            <person name="Hu P."/>
            <person name="Tao J."/>
            <person name="Cui M."/>
            <person name="Gao C."/>
            <person name="Lu P."/>
            <person name="Luo Y."/>
        </authorList>
    </citation>
    <scope>NUCLEOTIDE SEQUENCE</scope>
</reference>
<feature type="transmembrane region" description="Helical" evidence="10">
    <location>
        <begin position="206"/>
        <end position="229"/>
    </location>
</feature>
<keyword evidence="9 10" id="KW-0807">Transducer</keyword>
<evidence type="ECO:0000256" key="5">
    <source>
        <dbReference type="ARBA" id="ARBA00022725"/>
    </source>
</evidence>
<evidence type="ECO:0000256" key="4">
    <source>
        <dbReference type="ARBA" id="ARBA00022692"/>
    </source>
</evidence>
<dbReference type="GO" id="GO:0005886">
    <property type="term" value="C:plasma membrane"/>
    <property type="evidence" value="ECO:0007669"/>
    <property type="project" value="UniProtKB-SubCell"/>
</dbReference>
<keyword evidence="5 10" id="KW-0552">Olfaction</keyword>
<evidence type="ECO:0000256" key="3">
    <source>
        <dbReference type="ARBA" id="ARBA00022606"/>
    </source>
</evidence>
<keyword evidence="7 10" id="KW-0472">Membrane</keyword>
<dbReference type="AlphaFoldDB" id="A0A1B3P5P7"/>
<accession>A0A1B3P5P7</accession>
<evidence type="ECO:0000256" key="7">
    <source>
        <dbReference type="ARBA" id="ARBA00023136"/>
    </source>
</evidence>
<dbReference type="PANTHER" id="PTHR21137">
    <property type="entry name" value="ODORANT RECEPTOR"/>
    <property type="match status" value="1"/>
</dbReference>
<evidence type="ECO:0000256" key="8">
    <source>
        <dbReference type="ARBA" id="ARBA00023170"/>
    </source>
</evidence>
<sequence length="429" mass="50573">MPFYQIIKNFILKAYFDFDNSYISLYNFHPQLRIFIAINGIFFNNRDSKIRYIWPIFGLLLTFVGFTFELIFIYHGLTIQDYSFATESFCYTIILGVIPIVYTTVLLNKEKIIQLIEDMNGDFIYICRLGSEYKKRFLKGQLYIWILCFMWLMFLSFVAVVFIMTMVLTLMYQSLFATQDEYTIRPLIFPMWLPEDDPYRTPNYEIFLFLQIILIFICNLTFGVYVYILFHILLHYYYLMDMIMLAFGVLFDGLDESVMNLPRSDVKRIQIQRVLNNRMKQIVRWHTSVFKSVDTVSSVYGSALVYQVMFSSLAICLMAYQVAVQLDEGKVNFLFIILSIAACLQLWIPCYLGTIIRNKAFAVGDACWNSGWHETSLGRLLRQDIIIFILRAQHPVTIKFTGLPPIQLETFSSIMSTSYSYFNMLRQYK</sequence>
<dbReference type="GO" id="GO:0005549">
    <property type="term" value="F:odorant binding"/>
    <property type="evidence" value="ECO:0007669"/>
    <property type="project" value="InterPro"/>
</dbReference>
<evidence type="ECO:0000256" key="2">
    <source>
        <dbReference type="ARBA" id="ARBA00022475"/>
    </source>
</evidence>
<keyword evidence="3 10" id="KW-0716">Sensory transduction</keyword>
<feature type="transmembrane region" description="Helical" evidence="10">
    <location>
        <begin position="142"/>
        <end position="172"/>
    </location>
</feature>
<feature type="transmembrane region" description="Helical" evidence="10">
    <location>
        <begin position="236"/>
        <end position="254"/>
    </location>
</feature>
<name>A0A1B3P5P7_EOGHI</name>
<keyword evidence="4 10" id="KW-0812">Transmembrane</keyword>
<organism evidence="11">
    <name type="scientific">Eogystia hippophaecolus</name>
    <name type="common">Moth</name>
    <name type="synonym">Holcocerus hippophaecolus</name>
    <dbReference type="NCBI Taxonomy" id="1206364"/>
    <lineage>
        <taxon>Eukaryota</taxon>
        <taxon>Metazoa</taxon>
        <taxon>Ecdysozoa</taxon>
        <taxon>Arthropoda</taxon>
        <taxon>Hexapoda</taxon>
        <taxon>Insecta</taxon>
        <taxon>Pterygota</taxon>
        <taxon>Neoptera</taxon>
        <taxon>Endopterygota</taxon>
        <taxon>Lepidoptera</taxon>
        <taxon>Glossata</taxon>
        <taxon>Ditrysia</taxon>
        <taxon>Cossoidea</taxon>
        <taxon>Cossidae</taxon>
        <taxon>Cossinae</taxon>
        <taxon>Eogystia</taxon>
    </lineage>
</organism>
<evidence type="ECO:0000256" key="1">
    <source>
        <dbReference type="ARBA" id="ARBA00004651"/>
    </source>
</evidence>
<dbReference type="Pfam" id="PF02949">
    <property type="entry name" value="7tm_6"/>
    <property type="match status" value="1"/>
</dbReference>
<comment type="subcellular location">
    <subcellularLocation>
        <location evidence="1 10">Cell membrane</location>
        <topology evidence="1 10">Multi-pass membrane protein</topology>
    </subcellularLocation>
</comment>
<keyword evidence="8 10" id="KW-0675">Receptor</keyword>
<dbReference type="EMBL" id="KX655984">
    <property type="protein sequence ID" value="AOG12933.1"/>
    <property type="molecule type" value="mRNA"/>
</dbReference>